<dbReference type="RefSeq" id="WP_342077700.1">
    <property type="nucleotide sequence ID" value="NZ_CP151767.2"/>
</dbReference>
<protein>
    <submittedName>
        <fullName evidence="1">Orotidine 5'-phosphate decarboxylase</fullName>
    </submittedName>
</protein>
<evidence type="ECO:0000313" key="2">
    <source>
        <dbReference type="Proteomes" id="UP001470809"/>
    </source>
</evidence>
<name>A0AAN0NL57_9RHOB</name>
<accession>A0AAN0NL57</accession>
<dbReference type="Proteomes" id="UP001470809">
    <property type="component" value="Chromosome"/>
</dbReference>
<proteinExistence type="predicted"/>
<evidence type="ECO:0000313" key="1">
    <source>
        <dbReference type="EMBL" id="WZU68412.1"/>
    </source>
</evidence>
<gene>
    <name evidence="1" type="ORF">AABB31_05730</name>
</gene>
<dbReference type="EMBL" id="CP151767">
    <property type="protein sequence ID" value="WZU68412.1"/>
    <property type="molecule type" value="Genomic_DNA"/>
</dbReference>
<reference evidence="1" key="1">
    <citation type="submission" date="2024-08" db="EMBL/GenBank/DDBJ databases">
        <title>Phylogenomic analyses of a clade within the roseobacter group suggest taxonomic reassignments of species of the genera Aestuariivita, Citreicella, Loktanella, Nautella, Pelagibaca, Ruegeria, Thalassobius, Thiobacimonas and Tropicibacter, and the proposal o.</title>
        <authorList>
            <person name="Jeon C.O."/>
        </authorList>
    </citation>
    <scope>NUCLEOTIDE SEQUENCE</scope>
    <source>
        <strain evidence="1">SS1-5</strain>
    </source>
</reference>
<dbReference type="AlphaFoldDB" id="A0AAN0NL57"/>
<organism evidence="1 2">
    <name type="scientific">Yoonia rhodophyticola</name>
    <dbReference type="NCBI Taxonomy" id="3137370"/>
    <lineage>
        <taxon>Bacteria</taxon>
        <taxon>Pseudomonadati</taxon>
        <taxon>Pseudomonadota</taxon>
        <taxon>Alphaproteobacteria</taxon>
        <taxon>Rhodobacterales</taxon>
        <taxon>Paracoccaceae</taxon>
        <taxon>Yoonia</taxon>
    </lineage>
</organism>
<dbReference type="KEGG" id="yrh:AABB31_05730"/>
<sequence length="70" mass="8002">MNDVRLHNVHYNPQAGAFEARVDIDRGQTTFRYPCQVPGPMTMDMDQVCLSLTRQALRMSDTGANLRSRF</sequence>
<keyword evidence="2" id="KW-1185">Reference proteome</keyword>